<feature type="region of interest" description="Disordered" evidence="1">
    <location>
        <begin position="432"/>
        <end position="461"/>
    </location>
</feature>
<feature type="compositionally biased region" description="Polar residues" evidence="1">
    <location>
        <begin position="1221"/>
        <end position="1256"/>
    </location>
</feature>
<feature type="compositionally biased region" description="Polar residues" evidence="1">
    <location>
        <begin position="13"/>
        <end position="26"/>
    </location>
</feature>
<feature type="region of interest" description="Disordered" evidence="1">
    <location>
        <begin position="628"/>
        <end position="649"/>
    </location>
</feature>
<evidence type="ECO:0000256" key="1">
    <source>
        <dbReference type="SAM" id="MobiDB-lite"/>
    </source>
</evidence>
<name>A0A0N4ZMC2_PARTI</name>
<feature type="compositionally biased region" description="Basic and acidic residues" evidence="1">
    <location>
        <begin position="219"/>
        <end position="231"/>
    </location>
</feature>
<feature type="region of interest" description="Disordered" evidence="1">
    <location>
        <begin position="1138"/>
        <end position="1169"/>
    </location>
</feature>
<reference evidence="3" key="1">
    <citation type="submission" date="2017-02" db="UniProtKB">
        <authorList>
            <consortium name="WormBaseParasite"/>
        </authorList>
    </citation>
    <scope>IDENTIFICATION</scope>
</reference>
<feature type="region of interest" description="Disordered" evidence="1">
    <location>
        <begin position="366"/>
        <end position="394"/>
    </location>
</feature>
<feature type="region of interest" description="Disordered" evidence="1">
    <location>
        <begin position="161"/>
        <end position="186"/>
    </location>
</feature>
<feature type="region of interest" description="Disordered" evidence="1">
    <location>
        <begin position="255"/>
        <end position="278"/>
    </location>
</feature>
<feature type="region of interest" description="Disordered" evidence="1">
    <location>
        <begin position="821"/>
        <end position="842"/>
    </location>
</feature>
<protein>
    <submittedName>
        <fullName evidence="3">CCDC66 domain-containing protein</fullName>
    </submittedName>
</protein>
<dbReference type="Proteomes" id="UP000038045">
    <property type="component" value="Unplaced"/>
</dbReference>
<feature type="compositionally biased region" description="Polar residues" evidence="1">
    <location>
        <begin position="1446"/>
        <end position="1470"/>
    </location>
</feature>
<feature type="compositionally biased region" description="Low complexity" evidence="1">
    <location>
        <begin position="1257"/>
        <end position="1272"/>
    </location>
</feature>
<feature type="region of interest" description="Disordered" evidence="1">
    <location>
        <begin position="1060"/>
        <end position="1079"/>
    </location>
</feature>
<dbReference type="WBParaSite" id="PTRK_0000969100.1">
    <property type="protein sequence ID" value="PTRK_0000969100.1"/>
    <property type="gene ID" value="PTRK_0000969100"/>
</dbReference>
<feature type="compositionally biased region" description="Polar residues" evidence="1">
    <location>
        <begin position="1286"/>
        <end position="1300"/>
    </location>
</feature>
<feature type="compositionally biased region" description="Polar residues" evidence="1">
    <location>
        <begin position="366"/>
        <end position="392"/>
    </location>
</feature>
<feature type="compositionally biased region" description="Basic and acidic residues" evidence="1">
    <location>
        <begin position="161"/>
        <end position="174"/>
    </location>
</feature>
<feature type="region of interest" description="Disordered" evidence="1">
    <location>
        <begin position="1365"/>
        <end position="1384"/>
    </location>
</feature>
<feature type="compositionally biased region" description="Polar residues" evidence="1">
    <location>
        <begin position="255"/>
        <end position="268"/>
    </location>
</feature>
<feature type="region of interest" description="Disordered" evidence="1">
    <location>
        <begin position="1"/>
        <end position="35"/>
    </location>
</feature>
<feature type="region of interest" description="Disordered" evidence="1">
    <location>
        <begin position="1437"/>
        <end position="1491"/>
    </location>
</feature>
<feature type="compositionally biased region" description="Polar residues" evidence="1">
    <location>
        <begin position="568"/>
        <end position="578"/>
    </location>
</feature>
<feature type="compositionally biased region" description="Basic and acidic residues" evidence="1">
    <location>
        <begin position="631"/>
        <end position="642"/>
    </location>
</feature>
<keyword evidence="2" id="KW-1185">Reference proteome</keyword>
<proteinExistence type="predicted"/>
<organism evidence="2 3">
    <name type="scientific">Parastrongyloides trichosuri</name>
    <name type="common">Possum-specific nematode worm</name>
    <dbReference type="NCBI Taxonomy" id="131310"/>
    <lineage>
        <taxon>Eukaryota</taxon>
        <taxon>Metazoa</taxon>
        <taxon>Ecdysozoa</taxon>
        <taxon>Nematoda</taxon>
        <taxon>Chromadorea</taxon>
        <taxon>Rhabditida</taxon>
        <taxon>Tylenchina</taxon>
        <taxon>Panagrolaimomorpha</taxon>
        <taxon>Strongyloidoidea</taxon>
        <taxon>Strongyloididae</taxon>
        <taxon>Parastrongyloides</taxon>
    </lineage>
</organism>
<feature type="compositionally biased region" description="Polar residues" evidence="1">
    <location>
        <begin position="551"/>
        <end position="561"/>
    </location>
</feature>
<feature type="compositionally biased region" description="Polar residues" evidence="1">
    <location>
        <begin position="827"/>
        <end position="840"/>
    </location>
</feature>
<feature type="compositionally biased region" description="Low complexity" evidence="1">
    <location>
        <begin position="1305"/>
        <end position="1314"/>
    </location>
</feature>
<evidence type="ECO:0000313" key="2">
    <source>
        <dbReference type="Proteomes" id="UP000038045"/>
    </source>
</evidence>
<feature type="region of interest" description="Disordered" evidence="1">
    <location>
        <begin position="692"/>
        <end position="720"/>
    </location>
</feature>
<feature type="region of interest" description="Disordered" evidence="1">
    <location>
        <begin position="511"/>
        <end position="530"/>
    </location>
</feature>
<feature type="compositionally biased region" description="Polar residues" evidence="1">
    <location>
        <begin position="1478"/>
        <end position="1491"/>
    </location>
</feature>
<feature type="region of interest" description="Disordered" evidence="1">
    <location>
        <begin position="551"/>
        <end position="578"/>
    </location>
</feature>
<feature type="region of interest" description="Disordered" evidence="1">
    <location>
        <begin position="210"/>
        <end position="242"/>
    </location>
</feature>
<accession>A0A0N4ZMC2</accession>
<evidence type="ECO:0000313" key="3">
    <source>
        <dbReference type="WBParaSite" id="PTRK_0000969100.1"/>
    </source>
</evidence>
<feature type="compositionally biased region" description="Polar residues" evidence="1">
    <location>
        <begin position="436"/>
        <end position="461"/>
    </location>
</feature>
<sequence length="1491" mass="172474">MSQKISFHDSVNDKSGSNEDNPSTRQGGEIRTAVTGISPFYKSGAEQAKAEVRYGSSQNLQYQSGDYKVKETQEHNRMTIIDPKVNSNSNIPASQIFQQKNLMGDFPSQHTKRSFLNLDPLEQKRFKSLERRPVTTTNYLQESVERHREMEASKLKEYLKTNEKDASKPWDKPDWPGPKQDNSESLRELEQMKHAIETLQKEVYVTKAKSMNDLSTRPLPKENKDVGENGHHSRSRSQDPGWLIKLRKNRYLQNVAGSNNKLNSLSNRTKSEDDINKSSSRMSLFSNFSSKNISEGFERLPEKDKELFRTEEARPDKGGDQVLWDHKKQLHLTDNGSGKSHIQRLKNVFFEQVRQDQLKHIRHRTSPLTVSSGRNLSTPSHHLRSQLVSPNLPNIAEVPKEEVCSEGEDDERYLYPSSEKRTTFEEVQEIREYKDSNQSSRYNSSQKQQSYTDNSNNSNRVNYLKQPINLPEKITQASQPTHIPQKQPEYEYHERIMSPTVDRQLHINTQQNQPKPILKQNYKSTSQYQEHETGYSYQHYQDAQIHQSTTITNTGNSNQQRGLDINNDPRNITLSPQPRSVSTTFEMLDEEERIRIMQENLRKHRERSNSQSRQQKYPVASFNGPFFNLEEVPKNNNEKRQPDSYNTPTYISKQHTMTKEISTSEMELNKDTNYHDSSSPINNDGIVIWPPLPSKQEQERPRPSSAMARSMYDPERRREFERQKQMEYEAMRKREEEKRILLEKQMKAMQIQQQKLFEQQQKMMENESYKVIEEERAFQEYSSNHQQIQSMKNSMHETYQHSPQNQSSNLRVYETRPISAMSGENPDYNNTLSPTNNPTWKRTYVLDPSDRRNVEKNEIVTSDELLEKEQYNIDILKRREAFVEKPEKSPEIVRLGKRWQPPPDEPYVWPQLRKPLNINADGISRDSSNVYSPGQDDGEEYKWAPIVNDPGFRKENKNFTPENSPPMSPTRYSGLQTLDEVNRRQTKNVIKPAPDGSHRPTPVFKAIRQTPHGGFYPHAPNGIRVVKRRLHQSHSNLMDDQSYGGEEEDVQIIHERNYHSVDSSSKRGTPMGRSHSVHDLGREHEEINDWEKIYDLPAHSSTIQGKDVPHNVNLKKRLAQFESQANLINQKYAEKVNHERRTSEAYHQSFLPTRRQELPRSRPSKGLNRIPLKDQAVIINPLHIEKQRKVTQQQQKPILHAQKNPSMHNLKYRSPSVPPTLMSSSSGGYHQQQNQNVGSTHSNQSGSSYSRKQQGPSSYQHHASSQQPQHSSTGSGLLRRVDSRTGRSYSSTQNLNQQQPIVRPRTNTNNNNRNFHQNSQQRPASVTPMMASESSIRRIPSRLAQAQVSPIPPSYNTARPYVPRPLPDGYRVSNNVVKPNTDENHDKYITNYRRKRHSRPLSPLSGYLAISPRSPPVQNVGQTKKMAQQLINRTTSAQNVRHHNGRQSVPVNLMRPSSTKRSSHGYNNNLAPPIIHRQPSSLMSPNGSRYL</sequence>
<feature type="region of interest" description="Disordered" evidence="1">
    <location>
        <begin position="919"/>
        <end position="941"/>
    </location>
</feature>
<feature type="compositionally biased region" description="Basic and acidic residues" evidence="1">
    <location>
        <begin position="1"/>
        <end position="12"/>
    </location>
</feature>
<feature type="compositionally biased region" description="Polar residues" evidence="1">
    <location>
        <begin position="1315"/>
        <end position="1324"/>
    </location>
</feature>
<feature type="region of interest" description="Disordered" evidence="1">
    <location>
        <begin position="1188"/>
        <end position="1328"/>
    </location>
</feature>